<keyword evidence="2" id="KW-1185">Reference proteome</keyword>
<protein>
    <submittedName>
        <fullName evidence="1">Transcriptional regulator with XRE-family HTH domain</fullName>
    </submittedName>
</protein>
<organism evidence="1 2">
    <name type="scientific">Pedobacter africanus</name>
    <dbReference type="NCBI Taxonomy" id="151894"/>
    <lineage>
        <taxon>Bacteria</taxon>
        <taxon>Pseudomonadati</taxon>
        <taxon>Bacteroidota</taxon>
        <taxon>Sphingobacteriia</taxon>
        <taxon>Sphingobacteriales</taxon>
        <taxon>Sphingobacteriaceae</taxon>
        <taxon>Pedobacter</taxon>
    </lineage>
</organism>
<dbReference type="EMBL" id="JAVDTF010000001">
    <property type="protein sequence ID" value="MDR6782980.1"/>
    <property type="molecule type" value="Genomic_DNA"/>
</dbReference>
<evidence type="ECO:0000313" key="1">
    <source>
        <dbReference type="EMBL" id="MDR6782980.1"/>
    </source>
</evidence>
<proteinExistence type="predicted"/>
<name>A0ACC6KUF0_9SPHI</name>
<comment type="caution">
    <text evidence="1">The sequence shown here is derived from an EMBL/GenBank/DDBJ whole genome shotgun (WGS) entry which is preliminary data.</text>
</comment>
<dbReference type="Proteomes" id="UP001246858">
    <property type="component" value="Unassembled WGS sequence"/>
</dbReference>
<gene>
    <name evidence="1" type="ORF">J2X78_001532</name>
</gene>
<evidence type="ECO:0000313" key="2">
    <source>
        <dbReference type="Proteomes" id="UP001246858"/>
    </source>
</evidence>
<reference evidence="1" key="1">
    <citation type="submission" date="2023-07" db="EMBL/GenBank/DDBJ databases">
        <title>Sorghum-associated microbial communities from plants grown in Nebraska, USA.</title>
        <authorList>
            <person name="Schachtman D."/>
        </authorList>
    </citation>
    <scope>NUCLEOTIDE SEQUENCE</scope>
    <source>
        <strain evidence="1">2697</strain>
    </source>
</reference>
<sequence length="147" mass="16362">MTNNTEKEKIAGLIRNARLSKGYSQQQLADLAQLNLRSVQRIEKAEVLPRAYNLNLLAKQLDLDLDALGFSNDLQKATLLNSAPVGRQAGKTGKLIFSVTTGLLTFLLTAAFLSQSSDFPETSFELFLLLAFVVALYGAMLWRIWKR</sequence>
<accession>A0ACC6KUF0</accession>